<organism evidence="1 2">
    <name type="scientific">Elysia marginata</name>
    <dbReference type="NCBI Taxonomy" id="1093978"/>
    <lineage>
        <taxon>Eukaryota</taxon>
        <taxon>Metazoa</taxon>
        <taxon>Spiralia</taxon>
        <taxon>Lophotrochozoa</taxon>
        <taxon>Mollusca</taxon>
        <taxon>Gastropoda</taxon>
        <taxon>Heterobranchia</taxon>
        <taxon>Euthyneura</taxon>
        <taxon>Panpulmonata</taxon>
        <taxon>Sacoglossa</taxon>
        <taxon>Placobranchoidea</taxon>
        <taxon>Plakobranchidae</taxon>
        <taxon>Elysia</taxon>
    </lineage>
</organism>
<dbReference type="AlphaFoldDB" id="A0AAV4JNL5"/>
<accession>A0AAV4JNL5</accession>
<keyword evidence="2" id="KW-1185">Reference proteome</keyword>
<reference evidence="1 2" key="1">
    <citation type="journal article" date="2021" name="Elife">
        <title>Chloroplast acquisition without the gene transfer in kleptoplastic sea slugs, Plakobranchus ocellatus.</title>
        <authorList>
            <person name="Maeda T."/>
            <person name="Takahashi S."/>
            <person name="Yoshida T."/>
            <person name="Shimamura S."/>
            <person name="Takaki Y."/>
            <person name="Nagai Y."/>
            <person name="Toyoda A."/>
            <person name="Suzuki Y."/>
            <person name="Arimoto A."/>
            <person name="Ishii H."/>
            <person name="Satoh N."/>
            <person name="Nishiyama T."/>
            <person name="Hasebe M."/>
            <person name="Maruyama T."/>
            <person name="Minagawa J."/>
            <person name="Obokata J."/>
            <person name="Shigenobu S."/>
        </authorList>
    </citation>
    <scope>NUCLEOTIDE SEQUENCE [LARGE SCALE GENOMIC DNA]</scope>
</reference>
<dbReference type="Proteomes" id="UP000762676">
    <property type="component" value="Unassembled WGS sequence"/>
</dbReference>
<name>A0AAV4JNL5_9GAST</name>
<evidence type="ECO:0000313" key="1">
    <source>
        <dbReference type="EMBL" id="GFS23890.1"/>
    </source>
</evidence>
<proteinExistence type="predicted"/>
<gene>
    <name evidence="1" type="ORF">ElyMa_001651300</name>
</gene>
<sequence>LSETTELNSQKILGLRKLWKLKPRTSQVTTATTSSASSLASASATATSSGGPLQSLSQRSSFSVKAVSDAYVPSICDLKLLPGGLVLVADCINSCVKLFNTQGRFIDSQTLAGHPLRITVLNPTSTCDWDVAVTLRGKHQIALLKVTQQRVNFKVRKLIMKQLGVPF</sequence>
<feature type="non-terminal residue" evidence="1">
    <location>
        <position position="1"/>
    </location>
</feature>
<comment type="caution">
    <text evidence="1">The sequence shown here is derived from an EMBL/GenBank/DDBJ whole genome shotgun (WGS) entry which is preliminary data.</text>
</comment>
<protein>
    <submittedName>
        <fullName evidence="1">Uncharacterized protein</fullName>
    </submittedName>
</protein>
<dbReference type="EMBL" id="BMAT01003345">
    <property type="protein sequence ID" value="GFS23890.1"/>
    <property type="molecule type" value="Genomic_DNA"/>
</dbReference>
<evidence type="ECO:0000313" key="2">
    <source>
        <dbReference type="Proteomes" id="UP000762676"/>
    </source>
</evidence>